<sequence>MYIFCPFTQLRDAVLAGSVIYCVTEEGLMDRLSTDMPESCLHVGKECRVLTVHGSADEAVPVEDAFEFPKIIANHKLHVIEGANHCCTSHHLS</sequence>
<reference evidence="2" key="2">
    <citation type="submission" date="2019-10" db="EMBL/GenBank/DDBJ databases">
        <title>A de novo genome assembly of a pear dwarfing rootstock.</title>
        <authorList>
            <person name="Wang F."/>
            <person name="Wang J."/>
            <person name="Li S."/>
            <person name="Zhang Y."/>
            <person name="Fang M."/>
            <person name="Ma L."/>
            <person name="Zhao Y."/>
            <person name="Jiang S."/>
        </authorList>
    </citation>
    <scope>NUCLEOTIDE SEQUENCE [LARGE SCALE GENOMIC DNA]</scope>
</reference>
<dbReference type="SUPFAM" id="SSF53474">
    <property type="entry name" value="alpha/beta-Hydrolases"/>
    <property type="match status" value="1"/>
</dbReference>
<accession>A0A5N5GRY6</accession>
<dbReference type="AlphaFoldDB" id="A0A5N5GRY6"/>
<dbReference type="Gene3D" id="3.40.50.1820">
    <property type="entry name" value="alpha/beta hydrolase"/>
    <property type="match status" value="1"/>
</dbReference>
<proteinExistence type="predicted"/>
<gene>
    <name evidence="1" type="ORF">D8674_014224</name>
</gene>
<dbReference type="PANTHER" id="PTHR42886:SF53">
    <property type="entry name" value="ALPHA_BETA-HYDROLASES SUPERFAMILY PROTEIN"/>
    <property type="match status" value="1"/>
</dbReference>
<reference evidence="1 2" key="3">
    <citation type="submission" date="2019-11" db="EMBL/GenBank/DDBJ databases">
        <title>A de novo genome assembly of a pear dwarfing rootstock.</title>
        <authorList>
            <person name="Wang F."/>
            <person name="Wang J."/>
            <person name="Li S."/>
            <person name="Zhang Y."/>
            <person name="Fang M."/>
            <person name="Ma L."/>
            <person name="Zhao Y."/>
            <person name="Jiang S."/>
        </authorList>
    </citation>
    <scope>NUCLEOTIDE SEQUENCE [LARGE SCALE GENOMIC DNA]</scope>
    <source>
        <strain evidence="1">S2</strain>
        <tissue evidence="1">Leaf</tissue>
    </source>
</reference>
<dbReference type="EMBL" id="SMOL01000401">
    <property type="protein sequence ID" value="KAB2618355.1"/>
    <property type="molecule type" value="Genomic_DNA"/>
</dbReference>
<evidence type="ECO:0000313" key="2">
    <source>
        <dbReference type="Proteomes" id="UP000327157"/>
    </source>
</evidence>
<dbReference type="OrthoDB" id="9988524at2759"/>
<dbReference type="GO" id="GO:0005829">
    <property type="term" value="C:cytosol"/>
    <property type="evidence" value="ECO:0007669"/>
    <property type="project" value="TreeGrafter"/>
</dbReference>
<evidence type="ECO:0000313" key="1">
    <source>
        <dbReference type="EMBL" id="KAB2618355.1"/>
    </source>
</evidence>
<dbReference type="Proteomes" id="UP000327157">
    <property type="component" value="Chromosome 15"/>
</dbReference>
<comment type="caution">
    <text evidence="1">The sequence shown here is derived from an EMBL/GenBank/DDBJ whole genome shotgun (WGS) entry which is preliminary data.</text>
</comment>
<dbReference type="InterPro" id="IPR029058">
    <property type="entry name" value="AB_hydrolase_fold"/>
</dbReference>
<keyword evidence="2" id="KW-1185">Reference proteome</keyword>
<dbReference type="PANTHER" id="PTHR42886">
    <property type="entry name" value="RE40534P-RELATED"/>
    <property type="match status" value="1"/>
</dbReference>
<reference evidence="1 2" key="1">
    <citation type="submission" date="2019-09" db="EMBL/GenBank/DDBJ databases">
        <authorList>
            <person name="Ou C."/>
        </authorList>
    </citation>
    <scope>NUCLEOTIDE SEQUENCE [LARGE SCALE GENOMIC DNA]</scope>
    <source>
        <strain evidence="1">S2</strain>
        <tissue evidence="1">Leaf</tissue>
    </source>
</reference>
<protein>
    <submittedName>
        <fullName evidence="1">Uncharacterized protein</fullName>
    </submittedName>
</protein>
<name>A0A5N5GRY6_9ROSA</name>
<organism evidence="1 2">
    <name type="scientific">Pyrus ussuriensis x Pyrus communis</name>
    <dbReference type="NCBI Taxonomy" id="2448454"/>
    <lineage>
        <taxon>Eukaryota</taxon>
        <taxon>Viridiplantae</taxon>
        <taxon>Streptophyta</taxon>
        <taxon>Embryophyta</taxon>
        <taxon>Tracheophyta</taxon>
        <taxon>Spermatophyta</taxon>
        <taxon>Magnoliopsida</taxon>
        <taxon>eudicotyledons</taxon>
        <taxon>Gunneridae</taxon>
        <taxon>Pentapetalae</taxon>
        <taxon>rosids</taxon>
        <taxon>fabids</taxon>
        <taxon>Rosales</taxon>
        <taxon>Rosaceae</taxon>
        <taxon>Amygdaloideae</taxon>
        <taxon>Maleae</taxon>
        <taxon>Pyrus</taxon>
    </lineage>
</organism>